<dbReference type="InterPro" id="IPR013762">
    <property type="entry name" value="Integrase-like_cat_sf"/>
</dbReference>
<dbReference type="PROSITE" id="PS51898">
    <property type="entry name" value="TYR_RECOMBINASE"/>
    <property type="match status" value="1"/>
</dbReference>
<organism evidence="3 4">
    <name type="scientific">Tigheibacillus halophilus</name>
    <dbReference type="NCBI Taxonomy" id="361280"/>
    <lineage>
        <taxon>Bacteria</taxon>
        <taxon>Bacillati</taxon>
        <taxon>Bacillota</taxon>
        <taxon>Bacilli</taxon>
        <taxon>Bacillales</taxon>
        <taxon>Bacillaceae</taxon>
        <taxon>Tigheibacillus</taxon>
    </lineage>
</organism>
<dbReference type="Proteomes" id="UP001281447">
    <property type="component" value="Unassembled WGS sequence"/>
</dbReference>
<dbReference type="InterPro" id="IPR002104">
    <property type="entry name" value="Integrase_catalytic"/>
</dbReference>
<dbReference type="Gene3D" id="1.10.443.10">
    <property type="entry name" value="Intergrase catalytic core"/>
    <property type="match status" value="1"/>
</dbReference>
<dbReference type="InterPro" id="IPR011010">
    <property type="entry name" value="DNA_brk_join_enz"/>
</dbReference>
<sequence length="41" mass="4883">MLQENKENIELRTLQELLGHESITATEVYTHVEFEQKKESH</sequence>
<feature type="domain" description="Tyr recombinase" evidence="2">
    <location>
        <begin position="1"/>
        <end position="41"/>
    </location>
</feature>
<name>A0ABU5CBC7_9BACI</name>
<reference evidence="3 4" key="1">
    <citation type="submission" date="2023-10" db="EMBL/GenBank/DDBJ databases">
        <title>Virgibacillus halophilus 5B73C genome.</title>
        <authorList>
            <person name="Miliotis G."/>
            <person name="Sengupta P."/>
            <person name="Hameed A."/>
            <person name="Chuvochina M."/>
            <person name="Mcdonagh F."/>
            <person name="Simpson A.C."/>
            <person name="Singh N.K."/>
            <person name="Rekha P.D."/>
            <person name="Raman K."/>
            <person name="Hugenholtz P."/>
            <person name="Venkateswaran K."/>
        </authorList>
    </citation>
    <scope>NUCLEOTIDE SEQUENCE [LARGE SCALE GENOMIC DNA]</scope>
    <source>
        <strain evidence="3 4">5B73C</strain>
    </source>
</reference>
<evidence type="ECO:0000313" key="3">
    <source>
        <dbReference type="EMBL" id="MDY0396629.1"/>
    </source>
</evidence>
<dbReference type="SUPFAM" id="SSF56349">
    <property type="entry name" value="DNA breaking-rejoining enzymes"/>
    <property type="match status" value="1"/>
</dbReference>
<accession>A0ABU5CBC7</accession>
<proteinExistence type="predicted"/>
<dbReference type="Pfam" id="PF00589">
    <property type="entry name" value="Phage_integrase"/>
    <property type="match status" value="1"/>
</dbReference>
<gene>
    <name evidence="3" type="ORF">RWE15_22895</name>
</gene>
<evidence type="ECO:0000256" key="1">
    <source>
        <dbReference type="ARBA" id="ARBA00023172"/>
    </source>
</evidence>
<keyword evidence="1" id="KW-0233">DNA recombination</keyword>
<comment type="caution">
    <text evidence="3">The sequence shown here is derived from an EMBL/GenBank/DDBJ whole genome shotgun (WGS) entry which is preliminary data.</text>
</comment>
<evidence type="ECO:0000259" key="2">
    <source>
        <dbReference type="PROSITE" id="PS51898"/>
    </source>
</evidence>
<keyword evidence="4" id="KW-1185">Reference proteome</keyword>
<evidence type="ECO:0000313" key="4">
    <source>
        <dbReference type="Proteomes" id="UP001281447"/>
    </source>
</evidence>
<protein>
    <submittedName>
        <fullName evidence="3">Tyrosine-type recombinase/integrase</fullName>
    </submittedName>
</protein>
<dbReference type="EMBL" id="JAWDIP010000004">
    <property type="protein sequence ID" value="MDY0396629.1"/>
    <property type="molecule type" value="Genomic_DNA"/>
</dbReference>